<proteinExistence type="predicted"/>
<dbReference type="SMART" id="SM00421">
    <property type="entry name" value="HTH_LUXR"/>
    <property type="match status" value="1"/>
</dbReference>
<feature type="region of interest" description="Disordered" evidence="4">
    <location>
        <begin position="68"/>
        <end position="136"/>
    </location>
</feature>
<feature type="domain" description="HTH luxR-type" evidence="5">
    <location>
        <begin position="924"/>
        <end position="986"/>
    </location>
</feature>
<dbReference type="GO" id="GO:0006355">
    <property type="term" value="P:regulation of DNA-templated transcription"/>
    <property type="evidence" value="ECO:0007669"/>
    <property type="project" value="InterPro"/>
</dbReference>
<name>W5R4Z6_9ACTN</name>
<dbReference type="PANTHER" id="PTHR44688">
    <property type="entry name" value="DNA-BINDING TRANSCRIPTIONAL ACTIVATOR DEVR_DOSR"/>
    <property type="match status" value="1"/>
</dbReference>
<evidence type="ECO:0000256" key="2">
    <source>
        <dbReference type="ARBA" id="ARBA00023125"/>
    </source>
</evidence>
<evidence type="ECO:0000313" key="6">
    <source>
        <dbReference type="EMBL" id="AGL96567.1"/>
    </source>
</evidence>
<evidence type="ECO:0000256" key="3">
    <source>
        <dbReference type="ARBA" id="ARBA00023163"/>
    </source>
</evidence>
<dbReference type="CDD" id="cd06170">
    <property type="entry name" value="LuxR_C_like"/>
    <property type="match status" value="1"/>
</dbReference>
<dbReference type="SUPFAM" id="SSF52540">
    <property type="entry name" value="P-loop containing nucleoside triphosphate hydrolases"/>
    <property type="match status" value="1"/>
</dbReference>
<gene>
    <name evidence="6" type="primary">spcR</name>
</gene>
<dbReference type="InterPro" id="IPR041664">
    <property type="entry name" value="AAA_16"/>
</dbReference>
<dbReference type="Gene3D" id="1.25.40.10">
    <property type="entry name" value="Tetratricopeptide repeat domain"/>
    <property type="match status" value="1"/>
</dbReference>
<keyword evidence="2" id="KW-0238">DNA-binding</keyword>
<dbReference type="InterPro" id="IPR016032">
    <property type="entry name" value="Sig_transdc_resp-reg_C-effctor"/>
</dbReference>
<evidence type="ECO:0000256" key="1">
    <source>
        <dbReference type="ARBA" id="ARBA00023015"/>
    </source>
</evidence>
<accession>W5R4Z6</accession>
<dbReference type="InterPro" id="IPR011990">
    <property type="entry name" value="TPR-like_helical_dom_sf"/>
</dbReference>
<evidence type="ECO:0000256" key="4">
    <source>
        <dbReference type="SAM" id="MobiDB-lite"/>
    </source>
</evidence>
<dbReference type="InterPro" id="IPR036388">
    <property type="entry name" value="WH-like_DNA-bd_sf"/>
</dbReference>
<protein>
    <submittedName>
        <fullName evidence="6">Transcriptional regulator</fullName>
    </submittedName>
</protein>
<keyword evidence="1" id="KW-0805">Transcription regulation</keyword>
<dbReference type="Pfam" id="PF00196">
    <property type="entry name" value="GerE"/>
    <property type="match status" value="1"/>
</dbReference>
<keyword evidence="3" id="KW-0804">Transcription</keyword>
<feature type="compositionally biased region" description="Low complexity" evidence="4">
    <location>
        <begin position="99"/>
        <end position="136"/>
    </location>
</feature>
<evidence type="ECO:0000259" key="5">
    <source>
        <dbReference type="PROSITE" id="PS50043"/>
    </source>
</evidence>
<sequence>MGPQVRALAPLRGREQHLAQIGANLRRVADSLRSRVVVVEGPPGAGRTRLLAEALELATRNGFAVAGGLPPGAGAPHPGGRAPRPPAGISPPGAGGPAPGAAAAPPGAGSPARGAPPIRGGVRARPPGAAGGTLLAPPGQSAVEAVAIRLRERAGTAPAQVVALDDLHLADHATLTTLCELIADPGARPVLWLLSFTTVGDAVAPHPVPACLGRLRRGLGADRLPELGPLSGDPLAQLVADWAGAPPDAALLALVESVEATPRAVIDLVRGLVEDGEVCVLDGAARLGPPDQGARGPGGGVHLPAPVPRRLSALVQRELRSLSEPTMKALRLAAVLGSPFAPEDLSAMLGEAPVGLLAAVDEAVGRGLLVCGEHDLAFRTEPIWRVLLDSVPPPVCALLRRQAAELLLPRPDGVERAALQLVHVAQPGSTQELRAIAEGSRRLLASDPSTAAALATHCMELLPPGRAEHLRCARTAVEALTRAGDLDRAIALAQETIDEAVRFAAPSPHALAGDLAALRASMSTALLLLGNAQSARRAAGDALAVPEGGPPHREAVVTHLAASYLTGDDSAVEQARRILSAPDDHPRAVRVGAMAFQAFGQWQDGRVGDAVGALRRAVALDRAGEEAHAVDPRWFLAFALTRIDEYEEAAAVVRSAARSAPAEAGTLAATVPAVLRAPLHLAQGHLDEAEEAARAGVGGAAGPCVPMLAPQAWLVLAFAALRRGALAQAEEHVRTLEKDFPQHTSSPWWAARVLLSAQLAEAQAEPAAAAEVLAEVACREGALRELVLEDPAAAAWSVRCALAAGRPELARQVVDAAELLRARNPQVRSVLAAALHARALAAGDARCLARAGGLHRNPWARAAAAEDHAGLLLESGEEEHAIGELDRAMEAFGALGGDRDAARVRARLRELGVRRRHWTHAKRPVSGWESLTKTERKVAELVAGGLTNRQTARHLFISPHTVGFHLRQIYRKLGIRSRTALVRFRT</sequence>
<dbReference type="PANTHER" id="PTHR44688:SF16">
    <property type="entry name" value="DNA-BINDING TRANSCRIPTIONAL ACTIVATOR DEVR_DOSR"/>
    <property type="match status" value="1"/>
</dbReference>
<feature type="compositionally biased region" description="Low complexity" evidence="4">
    <location>
        <begin position="68"/>
        <end position="82"/>
    </location>
</feature>
<dbReference type="SUPFAM" id="SSF48452">
    <property type="entry name" value="TPR-like"/>
    <property type="match status" value="1"/>
</dbReference>
<dbReference type="AlphaFoldDB" id="W5R4Z6"/>
<dbReference type="Gene3D" id="1.10.10.10">
    <property type="entry name" value="Winged helix-like DNA-binding domain superfamily/Winged helix DNA-binding domain"/>
    <property type="match status" value="1"/>
</dbReference>
<dbReference type="Pfam" id="PF13191">
    <property type="entry name" value="AAA_16"/>
    <property type="match status" value="1"/>
</dbReference>
<organism evidence="6">
    <name type="scientific">Streptomyces sanyensis</name>
    <dbReference type="NCBI Taxonomy" id="568869"/>
    <lineage>
        <taxon>Bacteria</taxon>
        <taxon>Bacillati</taxon>
        <taxon>Actinomycetota</taxon>
        <taxon>Actinomycetes</taxon>
        <taxon>Kitasatosporales</taxon>
        <taxon>Streptomycetaceae</taxon>
        <taxon>Streptomyces</taxon>
    </lineage>
</organism>
<dbReference type="GO" id="GO:0003677">
    <property type="term" value="F:DNA binding"/>
    <property type="evidence" value="ECO:0007669"/>
    <property type="project" value="UniProtKB-KW"/>
</dbReference>
<dbReference type="InterPro" id="IPR027417">
    <property type="entry name" value="P-loop_NTPase"/>
</dbReference>
<reference evidence="6" key="1">
    <citation type="journal article" date="2013" name="Mar. Drugs">
        <title>Cloning, characterization and heterologous expression of the indolocarbazole biosynthetic gene cluster from marine-derived Streptomyces sanyensis FMA.</title>
        <authorList>
            <person name="Li T."/>
            <person name="Du Y."/>
            <person name="Cui Q."/>
            <person name="Zhang J."/>
            <person name="Zhu W."/>
            <person name="Hong K."/>
            <person name="Li W."/>
        </authorList>
    </citation>
    <scope>NUCLEOTIDE SEQUENCE</scope>
    <source>
        <strain evidence="6">FMA</strain>
    </source>
</reference>
<dbReference type="PROSITE" id="PS50043">
    <property type="entry name" value="HTH_LUXR_2"/>
    <property type="match status" value="1"/>
</dbReference>
<dbReference type="SUPFAM" id="SSF46894">
    <property type="entry name" value="C-terminal effector domain of the bipartite response regulators"/>
    <property type="match status" value="1"/>
</dbReference>
<dbReference type="InterPro" id="IPR000792">
    <property type="entry name" value="Tscrpt_reg_LuxR_C"/>
</dbReference>
<dbReference type="PRINTS" id="PR00038">
    <property type="entry name" value="HTHLUXR"/>
</dbReference>
<dbReference type="EMBL" id="KC182794">
    <property type="protein sequence ID" value="AGL96567.1"/>
    <property type="molecule type" value="Genomic_DNA"/>
</dbReference>